<feature type="compositionally biased region" description="Low complexity" evidence="1">
    <location>
        <begin position="66"/>
        <end position="77"/>
    </location>
</feature>
<protein>
    <submittedName>
        <fullName evidence="2">Uncharacterized protein</fullName>
    </submittedName>
</protein>
<evidence type="ECO:0000313" key="3">
    <source>
        <dbReference type="Proteomes" id="UP000077266"/>
    </source>
</evidence>
<evidence type="ECO:0000313" key="2">
    <source>
        <dbReference type="EMBL" id="KZV86259.1"/>
    </source>
</evidence>
<organism evidence="2 3">
    <name type="scientific">Exidia glandulosa HHB12029</name>
    <dbReference type="NCBI Taxonomy" id="1314781"/>
    <lineage>
        <taxon>Eukaryota</taxon>
        <taxon>Fungi</taxon>
        <taxon>Dikarya</taxon>
        <taxon>Basidiomycota</taxon>
        <taxon>Agaricomycotina</taxon>
        <taxon>Agaricomycetes</taxon>
        <taxon>Auriculariales</taxon>
        <taxon>Exidiaceae</taxon>
        <taxon>Exidia</taxon>
    </lineage>
</organism>
<dbReference type="Proteomes" id="UP000077266">
    <property type="component" value="Unassembled WGS sequence"/>
</dbReference>
<keyword evidence="3" id="KW-1185">Reference proteome</keyword>
<dbReference type="AlphaFoldDB" id="A0A165ZWH4"/>
<feature type="region of interest" description="Disordered" evidence="1">
    <location>
        <begin position="60"/>
        <end position="87"/>
    </location>
</feature>
<sequence length="99" mass="10762">MHSQIGWQEFESILIIFPALNLEQHMTARACRFAPVLTDPRHLHDKLDIMRKRVAEVQSAIAAAKSSGSTPSSGRSGPSPPKTVAVDVDADAHLSRSFA</sequence>
<accession>A0A165ZWH4</accession>
<proteinExistence type="predicted"/>
<name>A0A165ZWH4_EXIGL</name>
<evidence type="ECO:0000256" key="1">
    <source>
        <dbReference type="SAM" id="MobiDB-lite"/>
    </source>
</evidence>
<reference evidence="2 3" key="1">
    <citation type="journal article" date="2016" name="Mol. Biol. Evol.">
        <title>Comparative Genomics of Early-Diverging Mushroom-Forming Fungi Provides Insights into the Origins of Lignocellulose Decay Capabilities.</title>
        <authorList>
            <person name="Nagy L.G."/>
            <person name="Riley R."/>
            <person name="Tritt A."/>
            <person name="Adam C."/>
            <person name="Daum C."/>
            <person name="Floudas D."/>
            <person name="Sun H."/>
            <person name="Yadav J.S."/>
            <person name="Pangilinan J."/>
            <person name="Larsson K.H."/>
            <person name="Matsuura K."/>
            <person name="Barry K."/>
            <person name="Labutti K."/>
            <person name="Kuo R."/>
            <person name="Ohm R.A."/>
            <person name="Bhattacharya S.S."/>
            <person name="Shirouzu T."/>
            <person name="Yoshinaga Y."/>
            <person name="Martin F.M."/>
            <person name="Grigoriev I.V."/>
            <person name="Hibbett D.S."/>
        </authorList>
    </citation>
    <scope>NUCLEOTIDE SEQUENCE [LARGE SCALE GENOMIC DNA]</scope>
    <source>
        <strain evidence="2 3">HHB12029</strain>
    </source>
</reference>
<dbReference type="EMBL" id="KV426161">
    <property type="protein sequence ID" value="KZV86259.1"/>
    <property type="molecule type" value="Genomic_DNA"/>
</dbReference>
<gene>
    <name evidence="2" type="ORF">EXIGLDRAFT_229053</name>
</gene>
<dbReference type="InParanoid" id="A0A165ZWH4"/>